<evidence type="ECO:0000313" key="2">
    <source>
        <dbReference type="EMBL" id="MPM44935.1"/>
    </source>
</evidence>
<reference evidence="2" key="1">
    <citation type="submission" date="2019-08" db="EMBL/GenBank/DDBJ databases">
        <authorList>
            <person name="Kucharzyk K."/>
            <person name="Murdoch R.W."/>
            <person name="Higgins S."/>
            <person name="Loffler F."/>
        </authorList>
    </citation>
    <scope>NUCLEOTIDE SEQUENCE</scope>
</reference>
<feature type="compositionally biased region" description="Basic residues" evidence="1">
    <location>
        <begin position="18"/>
        <end position="31"/>
    </location>
</feature>
<sequence length="176" mass="18586">MVPPRQQGQPRSAAPVARRAHAARGGGHHHAGVPQNGEDGWRGLLGGLSAQPGRRARRHHGDGAAVRAQPGERRPRRMAGAGHAQGQAASAFEKPAAAPAQPLRAAARKRPAPGRAVQHAGKVWSGQPHRRAAQAGARRDLTGCEARGLQARHAERASVHELPHHRRKRSPDGPGP</sequence>
<accession>A0A644ZVI4</accession>
<proteinExistence type="predicted"/>
<dbReference type="AlphaFoldDB" id="A0A644ZVI4"/>
<organism evidence="2">
    <name type="scientific">bioreactor metagenome</name>
    <dbReference type="NCBI Taxonomy" id="1076179"/>
    <lineage>
        <taxon>unclassified sequences</taxon>
        <taxon>metagenomes</taxon>
        <taxon>ecological metagenomes</taxon>
    </lineage>
</organism>
<protein>
    <submittedName>
        <fullName evidence="2">Uncharacterized protein</fullName>
    </submittedName>
</protein>
<feature type="compositionally biased region" description="Basic and acidic residues" evidence="1">
    <location>
        <begin position="152"/>
        <end position="162"/>
    </location>
</feature>
<feature type="compositionally biased region" description="Polar residues" evidence="1">
    <location>
        <begin position="1"/>
        <end position="10"/>
    </location>
</feature>
<feature type="region of interest" description="Disordered" evidence="1">
    <location>
        <begin position="1"/>
        <end position="176"/>
    </location>
</feature>
<comment type="caution">
    <text evidence="2">The sequence shown here is derived from an EMBL/GenBank/DDBJ whole genome shotgun (WGS) entry which is preliminary data.</text>
</comment>
<name>A0A644ZVI4_9ZZZZ</name>
<feature type="compositionally biased region" description="Low complexity" evidence="1">
    <location>
        <begin position="79"/>
        <end position="105"/>
    </location>
</feature>
<gene>
    <name evidence="2" type="ORF">SDC9_91617</name>
</gene>
<dbReference type="EMBL" id="VSSQ01010674">
    <property type="protein sequence ID" value="MPM44935.1"/>
    <property type="molecule type" value="Genomic_DNA"/>
</dbReference>
<evidence type="ECO:0000256" key="1">
    <source>
        <dbReference type="SAM" id="MobiDB-lite"/>
    </source>
</evidence>